<dbReference type="EMBL" id="CP139781">
    <property type="protein sequence ID" value="WRQ87215.1"/>
    <property type="molecule type" value="Genomic_DNA"/>
</dbReference>
<evidence type="ECO:0000313" key="1">
    <source>
        <dbReference type="EMBL" id="WRQ87215.1"/>
    </source>
</evidence>
<gene>
    <name evidence="1" type="ORF">K1X11_020575</name>
</gene>
<organism evidence="1 2">
    <name type="scientific">Actomonas aquatica</name>
    <dbReference type="NCBI Taxonomy" id="2866162"/>
    <lineage>
        <taxon>Bacteria</taxon>
        <taxon>Pseudomonadati</taxon>
        <taxon>Verrucomicrobiota</taxon>
        <taxon>Opitutia</taxon>
        <taxon>Opitutales</taxon>
        <taxon>Opitutaceae</taxon>
        <taxon>Actomonas</taxon>
    </lineage>
</organism>
<proteinExistence type="predicted"/>
<evidence type="ECO:0000313" key="2">
    <source>
        <dbReference type="Proteomes" id="UP000738431"/>
    </source>
</evidence>
<dbReference type="RefSeq" id="WP_221029372.1">
    <property type="nucleotide sequence ID" value="NZ_CP139781.1"/>
</dbReference>
<name>A0ABZ1C764_9BACT</name>
<protein>
    <submittedName>
        <fullName evidence="1">Phage regulatory CII family protein</fullName>
    </submittedName>
</protein>
<sequence length="159" mass="17348">MESHELLKELLKKTSAKQVCSDLGLSLSLIYKWAEPPSENAGSGAVNPLDRVEKLMRTTGDVRIAQWVAERAGGFFIHNPKGVSQTSELIPSTNAIVQQFADMLGVIATAAADQKITDDEARKIRAQWESLKSVTEGFVQAAEQGNFSGIRAELVEQPH</sequence>
<dbReference type="Pfam" id="PF06892">
    <property type="entry name" value="Phage_CP76"/>
    <property type="match status" value="1"/>
</dbReference>
<dbReference type="InterPro" id="IPR009679">
    <property type="entry name" value="Phage_186_CII-like"/>
</dbReference>
<keyword evidence="2" id="KW-1185">Reference proteome</keyword>
<accession>A0ABZ1C764</accession>
<reference evidence="1 2" key="1">
    <citation type="submission" date="2023-12" db="EMBL/GenBank/DDBJ databases">
        <title>Description of an unclassified Opitutus bacterium of Verrucomicrobiota.</title>
        <authorList>
            <person name="Zhang D.-F."/>
        </authorList>
    </citation>
    <scope>NUCLEOTIDE SEQUENCE [LARGE SCALE GENOMIC DNA]</scope>
    <source>
        <strain evidence="1 2">WL0086</strain>
    </source>
</reference>
<dbReference type="Proteomes" id="UP000738431">
    <property type="component" value="Chromosome"/>
</dbReference>